<dbReference type="InterPro" id="IPR003439">
    <property type="entry name" value="ABC_transporter-like_ATP-bd"/>
</dbReference>
<dbReference type="RefSeq" id="WP_133430879.1">
    <property type="nucleotide sequence ID" value="NZ_SCWA01000001.1"/>
</dbReference>
<dbReference type="PANTHER" id="PTHR24221">
    <property type="entry name" value="ATP-BINDING CASSETTE SUB-FAMILY B"/>
    <property type="match status" value="1"/>
</dbReference>
<comment type="subcellular location">
    <subcellularLocation>
        <location evidence="1">Cell membrane</location>
        <topology evidence="1">Multi-pass membrane protein</topology>
    </subcellularLocation>
</comment>
<dbReference type="PROSITE" id="PS50893">
    <property type="entry name" value="ABC_TRANSPORTER_2"/>
    <property type="match status" value="1"/>
</dbReference>
<comment type="function">
    <text evidence="7">May be involved in multidrug export. Transmembrane domains (TMD) form a pore in the cell membrane and the ATP-binding domain (NBD) is responsible for energy generation.</text>
</comment>
<feature type="transmembrane region" description="Helical" evidence="8">
    <location>
        <begin position="128"/>
        <end position="149"/>
    </location>
</feature>
<dbReference type="SUPFAM" id="SSF90123">
    <property type="entry name" value="ABC transporter transmembrane region"/>
    <property type="match status" value="1"/>
</dbReference>
<organism evidence="11 12">
    <name type="scientific">Macrococcus brunensis</name>
    <dbReference type="NCBI Taxonomy" id="198483"/>
    <lineage>
        <taxon>Bacteria</taxon>
        <taxon>Bacillati</taxon>
        <taxon>Bacillota</taxon>
        <taxon>Bacilli</taxon>
        <taxon>Bacillales</taxon>
        <taxon>Staphylococcaceae</taxon>
        <taxon>Macrococcus</taxon>
    </lineage>
</organism>
<feature type="domain" description="ABC transporter" evidence="9">
    <location>
        <begin position="317"/>
        <end position="535"/>
    </location>
</feature>
<dbReference type="Pfam" id="PF00664">
    <property type="entry name" value="ABC_membrane"/>
    <property type="match status" value="1"/>
</dbReference>
<evidence type="ECO:0000313" key="12">
    <source>
        <dbReference type="Proteomes" id="UP000295310"/>
    </source>
</evidence>
<evidence type="ECO:0000259" key="9">
    <source>
        <dbReference type="PROSITE" id="PS50893"/>
    </source>
</evidence>
<dbReference type="EMBL" id="SCWA01000001">
    <property type="protein sequence ID" value="TDL98985.1"/>
    <property type="molecule type" value="Genomic_DNA"/>
</dbReference>
<gene>
    <name evidence="11" type="ORF">ERX27_00655</name>
</gene>
<keyword evidence="4 11" id="KW-0067">ATP-binding</keyword>
<proteinExistence type="predicted"/>
<evidence type="ECO:0000256" key="1">
    <source>
        <dbReference type="ARBA" id="ARBA00004651"/>
    </source>
</evidence>
<dbReference type="PROSITE" id="PS50929">
    <property type="entry name" value="ABC_TM1F"/>
    <property type="match status" value="1"/>
</dbReference>
<dbReference type="SMART" id="SM00382">
    <property type="entry name" value="AAA"/>
    <property type="match status" value="1"/>
</dbReference>
<keyword evidence="5 8" id="KW-1133">Transmembrane helix</keyword>
<dbReference type="OrthoDB" id="9770415at2"/>
<evidence type="ECO:0000256" key="4">
    <source>
        <dbReference type="ARBA" id="ARBA00022840"/>
    </source>
</evidence>
<dbReference type="GO" id="GO:0005524">
    <property type="term" value="F:ATP binding"/>
    <property type="evidence" value="ECO:0007669"/>
    <property type="project" value="UniProtKB-KW"/>
</dbReference>
<dbReference type="Gene3D" id="1.20.1560.10">
    <property type="entry name" value="ABC transporter type 1, transmembrane domain"/>
    <property type="match status" value="1"/>
</dbReference>
<dbReference type="GO" id="GO:0140359">
    <property type="term" value="F:ABC-type transporter activity"/>
    <property type="evidence" value="ECO:0007669"/>
    <property type="project" value="InterPro"/>
</dbReference>
<feature type="domain" description="ABC transmembrane type-1" evidence="10">
    <location>
        <begin position="15"/>
        <end position="294"/>
    </location>
</feature>
<dbReference type="SUPFAM" id="SSF52540">
    <property type="entry name" value="P-loop containing nucleoside triphosphate hydrolases"/>
    <property type="match status" value="1"/>
</dbReference>
<feature type="transmembrane region" description="Helical" evidence="8">
    <location>
        <begin position="264"/>
        <end position="289"/>
    </location>
</feature>
<dbReference type="GO" id="GO:0034040">
    <property type="term" value="F:ATPase-coupled lipid transmembrane transporter activity"/>
    <property type="evidence" value="ECO:0007669"/>
    <property type="project" value="TreeGrafter"/>
</dbReference>
<dbReference type="Gene3D" id="3.40.50.300">
    <property type="entry name" value="P-loop containing nucleotide triphosphate hydrolases"/>
    <property type="match status" value="1"/>
</dbReference>
<dbReference type="InterPro" id="IPR003593">
    <property type="entry name" value="AAA+_ATPase"/>
</dbReference>
<evidence type="ECO:0000256" key="3">
    <source>
        <dbReference type="ARBA" id="ARBA00022741"/>
    </source>
</evidence>
<keyword evidence="2 8" id="KW-0812">Transmembrane</keyword>
<accession>A0A4R6BGG7</accession>
<dbReference type="GO" id="GO:0016887">
    <property type="term" value="F:ATP hydrolysis activity"/>
    <property type="evidence" value="ECO:0007669"/>
    <property type="project" value="InterPro"/>
</dbReference>
<keyword evidence="3" id="KW-0547">Nucleotide-binding</keyword>
<sequence>MFKWIDKQTYRSLSLAILIGVIGGLTAIGMFSLSGLMLSKSAYGVPLYSLMILVASIKLLGVVRAVARYFERLISHDATFRMLKEVRVSAFDQLMLDFVNLHQKWRLSELLQRTVNDIEKLQNVLLRVIYPPVVVLLTALNVCVIYAFYDWQAVGVIAGVMLIILGVLPLVFSRMLSGLTNRTRSSQTDFMDTLADFNLGREDLAVFDQQGHYAQRLLTAQHEFEKNLLREKQLIAIYDWLLNLFSMLAIWGVLYVMLDRTVLMYASIVMVTITLFEMAIPMTNFPFYYQETKRASEHLLTFSAPEDQIRPAHVLPIELKNLHFIYPGQVRPVLNDLTMTIREGEKIAIVGSSGSGKSTLMSLLSGLYSSDMLADGLSTQDIDRESYMNELNVMQQKNHFFQGTVQDNLFSENTEAINQYLEAFHLPFSADSAISEFGRNLSGGERQRLHFIRLLLRDRPLWLLDEPFNGIDVVNRQLMIEQILKQNTVVVISHELEILQDFDMIYVLEDGKLMESGHFESLMERRGIFYQNVLLERQRIN</sequence>
<feature type="transmembrane region" description="Helical" evidence="8">
    <location>
        <begin position="12"/>
        <end position="33"/>
    </location>
</feature>
<keyword evidence="6 8" id="KW-0472">Membrane</keyword>
<evidence type="ECO:0000256" key="6">
    <source>
        <dbReference type="ARBA" id="ARBA00023136"/>
    </source>
</evidence>
<dbReference type="InterPro" id="IPR036640">
    <property type="entry name" value="ABC1_TM_sf"/>
</dbReference>
<feature type="transmembrane region" description="Helical" evidence="8">
    <location>
        <begin position="155"/>
        <end position="176"/>
    </location>
</feature>
<dbReference type="InterPro" id="IPR027417">
    <property type="entry name" value="P-loop_NTPase"/>
</dbReference>
<feature type="transmembrane region" description="Helical" evidence="8">
    <location>
        <begin position="240"/>
        <end position="258"/>
    </location>
</feature>
<dbReference type="PANTHER" id="PTHR24221:SF653">
    <property type="entry name" value="TRANSPORT ATP-BINDING PROTEIN CYDC"/>
    <property type="match status" value="1"/>
</dbReference>
<protein>
    <submittedName>
        <fullName evidence="11">ATP-binding cassette domain-containing protein</fullName>
    </submittedName>
</protein>
<feature type="transmembrane region" description="Helical" evidence="8">
    <location>
        <begin position="45"/>
        <end position="67"/>
    </location>
</feature>
<dbReference type="GO" id="GO:0005886">
    <property type="term" value="C:plasma membrane"/>
    <property type="evidence" value="ECO:0007669"/>
    <property type="project" value="UniProtKB-SubCell"/>
</dbReference>
<dbReference type="AlphaFoldDB" id="A0A4R6BGG7"/>
<evidence type="ECO:0000313" key="11">
    <source>
        <dbReference type="EMBL" id="TDL98985.1"/>
    </source>
</evidence>
<evidence type="ECO:0000256" key="5">
    <source>
        <dbReference type="ARBA" id="ARBA00022989"/>
    </source>
</evidence>
<evidence type="ECO:0000256" key="7">
    <source>
        <dbReference type="ARBA" id="ARBA00025074"/>
    </source>
</evidence>
<dbReference type="InterPro" id="IPR011527">
    <property type="entry name" value="ABC1_TM_dom"/>
</dbReference>
<comment type="caution">
    <text evidence="11">The sequence shown here is derived from an EMBL/GenBank/DDBJ whole genome shotgun (WGS) entry which is preliminary data.</text>
</comment>
<reference evidence="11 12" key="1">
    <citation type="submission" date="2019-01" db="EMBL/GenBank/DDBJ databases">
        <title>Draft genome sequences of the type strains of six Macrococcus species.</title>
        <authorList>
            <person name="Mazhar S."/>
            <person name="Altermann E."/>
            <person name="Hill C."/>
            <person name="Mcauliffe O."/>
        </authorList>
    </citation>
    <scope>NUCLEOTIDE SEQUENCE [LARGE SCALE GENOMIC DNA]</scope>
    <source>
        <strain evidence="11 12">CCM4811</strain>
    </source>
</reference>
<dbReference type="Proteomes" id="UP000295310">
    <property type="component" value="Unassembled WGS sequence"/>
</dbReference>
<dbReference type="InterPro" id="IPR039421">
    <property type="entry name" value="Type_1_exporter"/>
</dbReference>
<name>A0A4R6BGG7_9STAP</name>
<evidence type="ECO:0000256" key="2">
    <source>
        <dbReference type="ARBA" id="ARBA00022692"/>
    </source>
</evidence>
<dbReference type="Pfam" id="PF00005">
    <property type="entry name" value="ABC_tran"/>
    <property type="match status" value="1"/>
</dbReference>
<keyword evidence="12" id="KW-1185">Reference proteome</keyword>
<evidence type="ECO:0000259" key="10">
    <source>
        <dbReference type="PROSITE" id="PS50929"/>
    </source>
</evidence>
<evidence type="ECO:0000256" key="8">
    <source>
        <dbReference type="SAM" id="Phobius"/>
    </source>
</evidence>
<dbReference type="CDD" id="cd03228">
    <property type="entry name" value="ABCC_MRP_Like"/>
    <property type="match status" value="1"/>
</dbReference>